<dbReference type="PANTHER" id="PTHR15496:SF2">
    <property type="entry name" value="GENERAL TRANSCRIPTION FACTOR 3C POLYPEPTIDE 4"/>
    <property type="match status" value="1"/>
</dbReference>
<name>A0A5C5G5H0_9BASI</name>
<keyword evidence="5" id="KW-1185">Reference proteome</keyword>
<evidence type="ECO:0000313" key="5">
    <source>
        <dbReference type="Proteomes" id="UP000311382"/>
    </source>
</evidence>
<feature type="domain" description="Transcription factor IIIC 90kDa subunit N-terminal" evidence="2">
    <location>
        <begin position="29"/>
        <end position="509"/>
    </location>
</feature>
<evidence type="ECO:0000259" key="2">
    <source>
        <dbReference type="Pfam" id="PF12657"/>
    </source>
</evidence>
<protein>
    <submittedName>
        <fullName evidence="4">Putative zinc-finger of transcription factor IIIC complex-domain-containing protein</fullName>
    </submittedName>
</protein>
<dbReference type="GO" id="GO:0008270">
    <property type="term" value="F:zinc ion binding"/>
    <property type="evidence" value="ECO:0007669"/>
    <property type="project" value="UniProtKB-KW"/>
</dbReference>
<evidence type="ECO:0000259" key="3">
    <source>
        <dbReference type="Pfam" id="PF12660"/>
    </source>
</evidence>
<feature type="region of interest" description="Disordered" evidence="1">
    <location>
        <begin position="1"/>
        <end position="28"/>
    </location>
</feature>
<dbReference type="AlphaFoldDB" id="A0A5C5G5H0"/>
<evidence type="ECO:0000256" key="1">
    <source>
        <dbReference type="SAM" id="MobiDB-lite"/>
    </source>
</evidence>
<keyword evidence="4" id="KW-0862">Zinc</keyword>
<proteinExistence type="predicted"/>
<dbReference type="PANTHER" id="PTHR15496">
    <property type="entry name" value="GENERAL TRANSCRIPTION FACTOR 3C POLYPEPTIDE 4 FAMILY"/>
    <property type="match status" value="1"/>
</dbReference>
<comment type="caution">
    <text evidence="4">The sequence shown here is derived from an EMBL/GenBank/DDBJ whole genome shotgun (WGS) entry which is preliminary data.</text>
</comment>
<dbReference type="Pfam" id="PF12657">
    <property type="entry name" value="TFIIIC_delta"/>
    <property type="match status" value="1"/>
</dbReference>
<dbReference type="Pfam" id="PF12660">
    <property type="entry name" value="zf-TFIIIC"/>
    <property type="match status" value="1"/>
</dbReference>
<reference evidence="4 5" key="1">
    <citation type="submission" date="2019-03" db="EMBL/GenBank/DDBJ databases">
        <title>Rhodosporidium diobovatum UCD-FST 08-225 genome sequencing, assembly, and annotation.</title>
        <authorList>
            <person name="Fakankun I.U."/>
            <person name="Fristensky B."/>
            <person name="Levin D.B."/>
        </authorList>
    </citation>
    <scope>NUCLEOTIDE SEQUENCE [LARGE SCALE GENOMIC DNA]</scope>
    <source>
        <strain evidence="4 5">UCD-FST 08-225</strain>
    </source>
</reference>
<dbReference type="EMBL" id="SOZI01000003">
    <property type="protein sequence ID" value="TNY24367.1"/>
    <property type="molecule type" value="Genomic_DNA"/>
</dbReference>
<organism evidence="4 5">
    <name type="scientific">Rhodotorula diobovata</name>
    <dbReference type="NCBI Taxonomy" id="5288"/>
    <lineage>
        <taxon>Eukaryota</taxon>
        <taxon>Fungi</taxon>
        <taxon>Dikarya</taxon>
        <taxon>Basidiomycota</taxon>
        <taxon>Pucciniomycotina</taxon>
        <taxon>Microbotryomycetes</taxon>
        <taxon>Sporidiobolales</taxon>
        <taxon>Sporidiobolaceae</taxon>
        <taxon>Rhodotorula</taxon>
    </lineage>
</organism>
<dbReference type="GO" id="GO:0000127">
    <property type="term" value="C:transcription factor TFIIIC complex"/>
    <property type="evidence" value="ECO:0007669"/>
    <property type="project" value="InterPro"/>
</dbReference>
<dbReference type="STRING" id="5288.A0A5C5G5H0"/>
<keyword evidence="4" id="KW-0479">Metal-binding</keyword>
<keyword evidence="4" id="KW-0863">Zinc-finger</keyword>
<feature type="domain" description="Transcription factor IIIC putative zinc-finger" evidence="3">
    <location>
        <begin position="702"/>
        <end position="784"/>
    </location>
</feature>
<sequence length="789" mass="84004">MDPPSPVILGSSNVPYSPSSPSPSALVRSPDGQLAAVARGEIHIFTPALGYTDAAKAISANGALASSAGTKGGADALAAASKGKGREGEMPMLRSTIPVDKRNIVKWADWADEYDLALPAGAEPFWRSATWSPSGMSALGGCILATLTTNAEVLLFESPKNGAKGEWFETADLTSLLINEIVTDHSSKATATRTIRRELVAELLQCQTSSLAWSSAIPGTAQDLSLLALGHRSGDVTLWQLDDERRPVRVARFRPQDETNVLGALRWSDWTLSTAKDDIETATAQLAIADADGRVFAVPVSQALNIKASVGAKRNYELGNAVRVADADGRAATQLEWVPTGGKMQLAYTKLGTAHLAQLTDAQVVHEWEVELETVGGEQWMGATSWAPAAGLQYLPSRDALLVTLSSGSFHLLHLPSCHSSPLLHDTMLSSTYTSAARACFVTSLERARQHKDRFKAEGHGAVTRREGAKVLGVVALTSGNDDMDVAWVFETTRPDVFAYRTPADTRTHFVLANLAGADGPDGVLSAIDRALAAPKNVRTNAPLATLGPLLHALAAHIRDPAFVAALLLKLQALPVPPAVPPASETAFEEKLEATLNADEGLGRVRAQEALARGLLKHRAVLSPEHDHLAVLAQLGLARQLIKETLGRLTAVLGATPLSDVERPYHARLLLASASLFPPTPTDPAAELLPADALAQAYEAREATCPACKAHVPLANVRYACCEKGHQWERCSLSLALIASVQVRTCSSCERKALLPDALRDLPADGPVRRMLQAAKACVMCGGRWVRVR</sequence>
<gene>
    <name evidence="4" type="ORF">DMC30DRAFT_443545</name>
</gene>
<feature type="compositionally biased region" description="Low complexity" evidence="1">
    <location>
        <begin position="11"/>
        <end position="28"/>
    </location>
</feature>
<dbReference type="GO" id="GO:0006384">
    <property type="term" value="P:transcription initiation at RNA polymerase III promoter"/>
    <property type="evidence" value="ECO:0007669"/>
    <property type="project" value="InterPro"/>
</dbReference>
<dbReference type="SUPFAM" id="SSF69322">
    <property type="entry name" value="Tricorn protease domain 2"/>
    <property type="match status" value="1"/>
</dbReference>
<dbReference type="Proteomes" id="UP000311382">
    <property type="component" value="Unassembled WGS sequence"/>
</dbReference>
<dbReference type="OrthoDB" id="421374at2759"/>
<dbReference type="InterPro" id="IPR024761">
    <property type="entry name" value="TFIIIC_delta_N"/>
</dbReference>
<dbReference type="GO" id="GO:0004402">
    <property type="term" value="F:histone acetyltransferase activity"/>
    <property type="evidence" value="ECO:0007669"/>
    <property type="project" value="InterPro"/>
</dbReference>
<dbReference type="InterPro" id="IPR024764">
    <property type="entry name" value="TFIIIC_Znf"/>
</dbReference>
<evidence type="ECO:0000313" key="4">
    <source>
        <dbReference type="EMBL" id="TNY24367.1"/>
    </source>
</evidence>
<dbReference type="InterPro" id="IPR044230">
    <property type="entry name" value="GTF3C4"/>
</dbReference>
<accession>A0A5C5G5H0</accession>